<keyword evidence="2" id="KW-0472">Membrane</keyword>
<protein>
    <submittedName>
        <fullName evidence="3">Uncharacterized protein</fullName>
    </submittedName>
</protein>
<gene>
    <name evidence="3" type="ORF">NADFUDRAFT_44982</name>
</gene>
<evidence type="ECO:0000313" key="4">
    <source>
        <dbReference type="Proteomes" id="UP000095009"/>
    </source>
</evidence>
<keyword evidence="2" id="KW-1133">Transmembrane helix</keyword>
<feature type="region of interest" description="Disordered" evidence="1">
    <location>
        <begin position="34"/>
        <end position="75"/>
    </location>
</feature>
<keyword evidence="2" id="KW-0812">Transmembrane</keyword>
<organism evidence="3 4">
    <name type="scientific">Nadsonia fulvescens var. elongata DSM 6958</name>
    <dbReference type="NCBI Taxonomy" id="857566"/>
    <lineage>
        <taxon>Eukaryota</taxon>
        <taxon>Fungi</taxon>
        <taxon>Dikarya</taxon>
        <taxon>Ascomycota</taxon>
        <taxon>Saccharomycotina</taxon>
        <taxon>Dipodascomycetes</taxon>
        <taxon>Dipodascales</taxon>
        <taxon>Dipodascales incertae sedis</taxon>
        <taxon>Nadsonia</taxon>
    </lineage>
</organism>
<evidence type="ECO:0000256" key="2">
    <source>
        <dbReference type="SAM" id="Phobius"/>
    </source>
</evidence>
<reference evidence="3 4" key="1">
    <citation type="journal article" date="2016" name="Proc. Natl. Acad. Sci. U.S.A.">
        <title>Comparative genomics of biotechnologically important yeasts.</title>
        <authorList>
            <person name="Riley R."/>
            <person name="Haridas S."/>
            <person name="Wolfe K.H."/>
            <person name="Lopes M.R."/>
            <person name="Hittinger C.T."/>
            <person name="Goeker M."/>
            <person name="Salamov A.A."/>
            <person name="Wisecaver J.H."/>
            <person name="Long T.M."/>
            <person name="Calvey C.H."/>
            <person name="Aerts A.L."/>
            <person name="Barry K.W."/>
            <person name="Choi C."/>
            <person name="Clum A."/>
            <person name="Coughlan A.Y."/>
            <person name="Deshpande S."/>
            <person name="Douglass A.P."/>
            <person name="Hanson S.J."/>
            <person name="Klenk H.-P."/>
            <person name="LaButti K.M."/>
            <person name="Lapidus A."/>
            <person name="Lindquist E.A."/>
            <person name="Lipzen A.M."/>
            <person name="Meier-Kolthoff J.P."/>
            <person name="Ohm R.A."/>
            <person name="Otillar R.P."/>
            <person name="Pangilinan J.L."/>
            <person name="Peng Y."/>
            <person name="Rokas A."/>
            <person name="Rosa C.A."/>
            <person name="Scheuner C."/>
            <person name="Sibirny A.A."/>
            <person name="Slot J.C."/>
            <person name="Stielow J.B."/>
            <person name="Sun H."/>
            <person name="Kurtzman C.P."/>
            <person name="Blackwell M."/>
            <person name="Grigoriev I.V."/>
            <person name="Jeffries T.W."/>
        </authorList>
    </citation>
    <scope>NUCLEOTIDE SEQUENCE [LARGE SCALE GENOMIC DNA]</scope>
    <source>
        <strain evidence="3 4">DSM 6958</strain>
    </source>
</reference>
<feature type="compositionally biased region" description="Polar residues" evidence="1">
    <location>
        <begin position="47"/>
        <end position="57"/>
    </location>
</feature>
<name>A0A1E3PSY9_9ASCO</name>
<feature type="compositionally biased region" description="Basic residues" evidence="1">
    <location>
        <begin position="65"/>
        <end position="75"/>
    </location>
</feature>
<dbReference type="Proteomes" id="UP000095009">
    <property type="component" value="Unassembled WGS sequence"/>
</dbReference>
<dbReference type="EMBL" id="KV454406">
    <property type="protein sequence ID" value="ODQ68408.1"/>
    <property type="molecule type" value="Genomic_DNA"/>
</dbReference>
<proteinExistence type="predicted"/>
<accession>A0A1E3PSY9</accession>
<keyword evidence="4" id="KW-1185">Reference proteome</keyword>
<evidence type="ECO:0000313" key="3">
    <source>
        <dbReference type="EMBL" id="ODQ68408.1"/>
    </source>
</evidence>
<sequence length="75" mass="8590">MAFVMNTADSIAHQVSILTTTMLLTCYTIRPRQSITHSKPPKEHMQLKNTPQLNAKQKTVDARRTPSKVHNFRQT</sequence>
<dbReference type="AlphaFoldDB" id="A0A1E3PSY9"/>
<feature type="transmembrane region" description="Helical" evidence="2">
    <location>
        <begin position="12"/>
        <end position="29"/>
    </location>
</feature>
<evidence type="ECO:0000256" key="1">
    <source>
        <dbReference type="SAM" id="MobiDB-lite"/>
    </source>
</evidence>